<dbReference type="AlphaFoldDB" id="I3Z8W9"/>
<accession>I3Z8W9</accession>
<reference evidence="2" key="1">
    <citation type="submission" date="2012-06" db="EMBL/GenBank/DDBJ databases">
        <title>The complete genome of Belliella baltica DSM 15883.</title>
        <authorList>
            <person name="Lucas S."/>
            <person name="Copeland A."/>
            <person name="Lapidus A."/>
            <person name="Goodwin L."/>
            <person name="Pitluck S."/>
            <person name="Peters L."/>
            <person name="Mikhailova N."/>
            <person name="Davenport K."/>
            <person name="Kyrpides N."/>
            <person name="Mavromatis K."/>
            <person name="Pagani I."/>
            <person name="Ivanova N."/>
            <person name="Ovchinnikova G."/>
            <person name="Zeytun A."/>
            <person name="Detter J.C."/>
            <person name="Han C."/>
            <person name="Land M."/>
            <person name="Hauser L."/>
            <person name="Markowitz V."/>
            <person name="Cheng J.-F."/>
            <person name="Hugenholtz P."/>
            <person name="Woyke T."/>
            <person name="Wu D."/>
            <person name="Tindall B."/>
            <person name="Pomrenke H."/>
            <person name="Brambilla E."/>
            <person name="Klenk H.-P."/>
            <person name="Eisen J.A."/>
        </authorList>
    </citation>
    <scope>NUCLEOTIDE SEQUENCE [LARGE SCALE GENOMIC DNA]</scope>
    <source>
        <strain evidence="2">DSM 15883 / CIP 108006 / LMG 21964 / BA134</strain>
    </source>
</reference>
<dbReference type="KEGG" id="bbd:Belba_3175"/>
<evidence type="ECO:0000313" key="2">
    <source>
        <dbReference type="Proteomes" id="UP000006050"/>
    </source>
</evidence>
<dbReference type="eggNOG" id="ENOG50336SU">
    <property type="taxonomic scope" value="Bacteria"/>
</dbReference>
<evidence type="ECO:0000313" key="1">
    <source>
        <dbReference type="EMBL" id="AFL85687.1"/>
    </source>
</evidence>
<organism evidence="1 2">
    <name type="scientific">Belliella baltica (strain DSM 15883 / CIP 108006 / LMG 21964 / BA134)</name>
    <dbReference type="NCBI Taxonomy" id="866536"/>
    <lineage>
        <taxon>Bacteria</taxon>
        <taxon>Pseudomonadati</taxon>
        <taxon>Bacteroidota</taxon>
        <taxon>Cytophagia</taxon>
        <taxon>Cytophagales</taxon>
        <taxon>Cyclobacteriaceae</taxon>
        <taxon>Belliella</taxon>
    </lineage>
</organism>
<keyword evidence="2" id="KW-1185">Reference proteome</keyword>
<dbReference type="EMBL" id="CP003281">
    <property type="protein sequence ID" value="AFL85687.1"/>
    <property type="molecule type" value="Genomic_DNA"/>
</dbReference>
<dbReference type="Proteomes" id="UP000006050">
    <property type="component" value="Chromosome"/>
</dbReference>
<gene>
    <name evidence="1" type="ordered locus">Belba_3175</name>
</gene>
<dbReference type="HOGENOM" id="CLU_2752411_0_0_10"/>
<protein>
    <submittedName>
        <fullName evidence="1">Uncharacterized protein</fullName>
    </submittedName>
</protein>
<proteinExistence type="predicted"/>
<sequence>MFINRKDIITLRNLSLTKELVLLDDIPLSFREDFFEFFFGKTLIEKDSLLFAYPHDVKLWTKFMFHKYSSKA</sequence>
<name>I3Z8W9_BELBD</name>